<feature type="domain" description="Nephrocystin 3-like N-terminal" evidence="3">
    <location>
        <begin position="101"/>
        <end position="271"/>
    </location>
</feature>
<keyword evidence="5" id="KW-1185">Reference proteome</keyword>
<dbReference type="PANTHER" id="PTHR10039">
    <property type="entry name" value="AMELOGENIN"/>
    <property type="match status" value="1"/>
</dbReference>
<dbReference type="Pfam" id="PF24883">
    <property type="entry name" value="NPHP3_N"/>
    <property type="match status" value="1"/>
</dbReference>
<evidence type="ECO:0000259" key="3">
    <source>
        <dbReference type="Pfam" id="PF24883"/>
    </source>
</evidence>
<proteinExistence type="predicted"/>
<dbReference type="PANTHER" id="PTHR10039:SF14">
    <property type="entry name" value="NACHT DOMAIN-CONTAINING PROTEIN"/>
    <property type="match status" value="1"/>
</dbReference>
<dbReference type="InterPro" id="IPR056884">
    <property type="entry name" value="NPHP3-like_N"/>
</dbReference>
<feature type="region of interest" description="Disordered" evidence="2">
    <location>
        <begin position="22"/>
        <end position="49"/>
    </location>
</feature>
<dbReference type="Gene3D" id="3.40.50.300">
    <property type="entry name" value="P-loop containing nucleotide triphosphate hydrolases"/>
    <property type="match status" value="1"/>
</dbReference>
<evidence type="ECO:0000313" key="4">
    <source>
        <dbReference type="EMBL" id="QYT02678.1"/>
    </source>
</evidence>
<accession>A0A8G0PJB1</accession>
<keyword evidence="1" id="KW-0677">Repeat</keyword>
<evidence type="ECO:0000256" key="2">
    <source>
        <dbReference type="SAM" id="MobiDB-lite"/>
    </source>
</evidence>
<dbReference type="InterPro" id="IPR027417">
    <property type="entry name" value="P-loop_NTPase"/>
</dbReference>
<evidence type="ECO:0000313" key="5">
    <source>
        <dbReference type="Proteomes" id="UP000826661"/>
    </source>
</evidence>
<dbReference type="Proteomes" id="UP000826661">
    <property type="component" value="Chromosome V"/>
</dbReference>
<sequence length="619" mass="70328">MDDNSQNHQLGGQLPTETVERVGQNPHVGSPDTGNATSHFSGQGIQLTGPGDFNVGGNVHITTNNAAPTTAAKDCQHSLFITDPSEDRAALKRKKGNRAAGTCGWILETEELTAWLGQGQTSNVLWLYGNPGTGKSTMAIFLTEELTTMFSKMDDKTLVYFFCDSSFDKQKTATSILRGLLLQLVQQHQQLLEYILPKYNEQGAGLFKSFDALWTIFMAAAADQNTGQKYCIIDALDECDSESQKILLQQFQETFQIQNAPPNIRILVTSRPYSEIYEYLNEFANKNLASFPQAEKDIHLCIEEKVADLVKKKRYTTKVRQQVINILRDKAESTFLWVGLACEELREIPSKDAVKVLRDMPKGLHSLYKALLETVQKESEADIIRRILGFVAVCMWPLSILELSEVCQLHEEEEDIETRVQFTREQIASCRLMIIIQDEKVLLLHQSVKDFLVGTTPDYFINELEVHANLAYRCVNILMQEFYGRKRPNIHFFSYAVHGWPEHARMAQSRFEVRDSEAEFFQVKSPSRQHWLETLFDFLGGNNNVDNRHIWETYGPLQHMSILQIAAQWGISSLVDYITSQYCQESNTKNPIPLILLDCIDSDDATPIELAVKLLQQIR</sequence>
<feature type="compositionally biased region" description="Polar residues" evidence="2">
    <location>
        <begin position="32"/>
        <end position="46"/>
    </location>
</feature>
<organism evidence="4 5">
    <name type="scientific">Trichoderma simmonsii</name>
    <dbReference type="NCBI Taxonomy" id="1491479"/>
    <lineage>
        <taxon>Eukaryota</taxon>
        <taxon>Fungi</taxon>
        <taxon>Dikarya</taxon>
        <taxon>Ascomycota</taxon>
        <taxon>Pezizomycotina</taxon>
        <taxon>Sordariomycetes</taxon>
        <taxon>Hypocreomycetidae</taxon>
        <taxon>Hypocreales</taxon>
        <taxon>Hypocreaceae</taxon>
        <taxon>Trichoderma</taxon>
    </lineage>
</organism>
<protein>
    <submittedName>
        <fullName evidence="4">Pfs, NACHT, and Ankyrin domain protein</fullName>
    </submittedName>
</protein>
<gene>
    <name evidence="4" type="ORF">H0G86_009672</name>
</gene>
<dbReference type="AlphaFoldDB" id="A0A8G0PJB1"/>
<dbReference type="SUPFAM" id="SSF52540">
    <property type="entry name" value="P-loop containing nucleoside triphosphate hydrolases"/>
    <property type="match status" value="1"/>
</dbReference>
<reference evidence="4 5" key="1">
    <citation type="journal article" date="2021" name="BMC Genomics">
        <title>Telomere-to-telomere genome assembly of asparaginase-producing Trichoderma simmonsii.</title>
        <authorList>
            <person name="Chung D."/>
            <person name="Kwon Y.M."/>
            <person name="Yang Y."/>
        </authorList>
    </citation>
    <scope>NUCLEOTIDE SEQUENCE [LARGE SCALE GENOMIC DNA]</scope>
    <source>
        <strain evidence="4 5">GH-Sj1</strain>
    </source>
</reference>
<dbReference type="EMBL" id="CP075868">
    <property type="protein sequence ID" value="QYT02678.1"/>
    <property type="molecule type" value="Genomic_DNA"/>
</dbReference>
<evidence type="ECO:0000256" key="1">
    <source>
        <dbReference type="ARBA" id="ARBA00022737"/>
    </source>
</evidence>
<name>A0A8G0PJB1_9HYPO</name>